<dbReference type="SUPFAM" id="SSF47413">
    <property type="entry name" value="lambda repressor-like DNA-binding domains"/>
    <property type="match status" value="1"/>
</dbReference>
<organism evidence="2">
    <name type="scientific">Streptomyces sp. NBC_00060</name>
    <dbReference type="NCBI Taxonomy" id="2975636"/>
    <lineage>
        <taxon>Bacteria</taxon>
        <taxon>Bacillati</taxon>
        <taxon>Actinomycetota</taxon>
        <taxon>Actinomycetes</taxon>
        <taxon>Kitasatosporales</taxon>
        <taxon>Streptomycetaceae</taxon>
        <taxon>Streptomyces</taxon>
    </lineage>
</organism>
<reference evidence="2" key="1">
    <citation type="submission" date="2022-10" db="EMBL/GenBank/DDBJ databases">
        <title>The complete genomes of actinobacterial strains from the NBC collection.</title>
        <authorList>
            <person name="Joergensen T.S."/>
            <person name="Alvarez Arevalo M."/>
            <person name="Sterndorff E.B."/>
            <person name="Faurdal D."/>
            <person name="Vuksanovic O."/>
            <person name="Mourched A.-S."/>
            <person name="Charusanti P."/>
            <person name="Shaw S."/>
            <person name="Blin K."/>
            <person name="Weber T."/>
        </authorList>
    </citation>
    <scope>NUCLEOTIDE SEQUENCE</scope>
    <source>
        <strain evidence="2">NBC_00060</strain>
    </source>
</reference>
<dbReference type="InterPro" id="IPR001387">
    <property type="entry name" value="Cro/C1-type_HTH"/>
</dbReference>
<sequence>MERTTQATPHEFAVWLRDQLTRRGYDLRPRGGGQTRFADDSGIGRATISRILSGQGANDTRVLALLSEALRLPLGEVLVRSGILDESELRAVQHPTPGSRRITPEQAADELGIADEQSRRLFINMTETLQRTPSPTHNEGRAAEQ</sequence>
<protein>
    <submittedName>
        <fullName evidence="2">Helix-turn-helix domain-containing protein</fullName>
    </submittedName>
</protein>
<name>A0AAU2H3K1_9ACTN</name>
<dbReference type="GO" id="GO:0003677">
    <property type="term" value="F:DNA binding"/>
    <property type="evidence" value="ECO:0007669"/>
    <property type="project" value="InterPro"/>
</dbReference>
<evidence type="ECO:0000313" key="2">
    <source>
        <dbReference type="EMBL" id="WTU42675.1"/>
    </source>
</evidence>
<dbReference type="Pfam" id="PF01381">
    <property type="entry name" value="HTH_3"/>
    <property type="match status" value="1"/>
</dbReference>
<accession>A0AAU2H3K1</accession>
<proteinExistence type="predicted"/>
<feature type="domain" description="HTH cro/C1-type" evidence="1">
    <location>
        <begin position="34"/>
        <end position="77"/>
    </location>
</feature>
<dbReference type="InterPro" id="IPR010982">
    <property type="entry name" value="Lambda_DNA-bd_dom_sf"/>
</dbReference>
<gene>
    <name evidence="2" type="ORF">OHV25_25400</name>
</gene>
<dbReference type="AlphaFoldDB" id="A0AAU2H3K1"/>
<dbReference type="PROSITE" id="PS50943">
    <property type="entry name" value="HTH_CROC1"/>
    <property type="match status" value="1"/>
</dbReference>
<dbReference type="EMBL" id="CP108253">
    <property type="protein sequence ID" value="WTU42675.1"/>
    <property type="molecule type" value="Genomic_DNA"/>
</dbReference>
<dbReference type="Gene3D" id="1.10.260.40">
    <property type="entry name" value="lambda repressor-like DNA-binding domains"/>
    <property type="match status" value="1"/>
</dbReference>
<evidence type="ECO:0000259" key="1">
    <source>
        <dbReference type="PROSITE" id="PS50943"/>
    </source>
</evidence>